<dbReference type="EMBL" id="DF237359">
    <property type="protein sequence ID" value="GAQ88213.1"/>
    <property type="molecule type" value="Genomic_DNA"/>
</dbReference>
<feature type="chain" id="PRO_5012620931" description="Expansin-like EG45 domain-containing protein" evidence="2">
    <location>
        <begin position="22"/>
        <end position="316"/>
    </location>
</feature>
<keyword evidence="4" id="KW-1185">Reference proteome</keyword>
<dbReference type="OrthoDB" id="5823761at2759"/>
<evidence type="ECO:0000256" key="2">
    <source>
        <dbReference type="SAM" id="SignalP"/>
    </source>
</evidence>
<dbReference type="AlphaFoldDB" id="A0A1Y1ICA2"/>
<protein>
    <recommendedName>
        <fullName evidence="5">Expansin-like EG45 domain-containing protein</fullName>
    </recommendedName>
</protein>
<dbReference type="InterPro" id="IPR036908">
    <property type="entry name" value="RlpA-like_sf"/>
</dbReference>
<feature type="region of interest" description="Disordered" evidence="1">
    <location>
        <begin position="32"/>
        <end position="53"/>
    </location>
</feature>
<evidence type="ECO:0008006" key="5">
    <source>
        <dbReference type="Google" id="ProtNLM"/>
    </source>
</evidence>
<evidence type="ECO:0000256" key="1">
    <source>
        <dbReference type="SAM" id="MobiDB-lite"/>
    </source>
</evidence>
<dbReference type="SUPFAM" id="SSF50685">
    <property type="entry name" value="Barwin-like endoglucanases"/>
    <property type="match status" value="1"/>
</dbReference>
<name>A0A1Y1ICA2_KLENI</name>
<evidence type="ECO:0000313" key="3">
    <source>
        <dbReference type="EMBL" id="GAQ88213.1"/>
    </source>
</evidence>
<accession>A0A1Y1ICA2</accession>
<feature type="signal peptide" evidence="2">
    <location>
        <begin position="1"/>
        <end position="21"/>
    </location>
</feature>
<organism evidence="3 4">
    <name type="scientific">Klebsormidium nitens</name>
    <name type="common">Green alga</name>
    <name type="synonym">Ulothrix nitens</name>
    <dbReference type="NCBI Taxonomy" id="105231"/>
    <lineage>
        <taxon>Eukaryota</taxon>
        <taxon>Viridiplantae</taxon>
        <taxon>Streptophyta</taxon>
        <taxon>Klebsormidiophyceae</taxon>
        <taxon>Klebsormidiales</taxon>
        <taxon>Klebsormidiaceae</taxon>
        <taxon>Klebsormidium</taxon>
    </lineage>
</organism>
<gene>
    <name evidence="3" type="ORF">KFL_004100020</name>
</gene>
<dbReference type="Proteomes" id="UP000054558">
    <property type="component" value="Unassembled WGS sequence"/>
</dbReference>
<keyword evidence="2" id="KW-0732">Signal</keyword>
<sequence length="316" mass="32804">MAIPRCMFLATLLLLTAGANARQLLQESNDGGVTASLWDETPPTDGQDRRSTLGFGQSTPVSVTFYNTPGTMDCADALGQCGYGSDVGGPAMDGNGGKFVANSLYPLHAASGNFAYLGGCGACGILSGNGVSKGYVITDVTDHLDSLDRSSGSGPPQGSHIDICLKEFQEYVPGTDGNHGGIFTGSWTRVDCSTMGAPNYPSHDLTVRYQAYNGNAKAVVVSRAPGAGVITGVTFVTAADNNGGNSGNGSPVEHPGSKVDGWGAWWTPGTDLSGRGGVRLVVTMEDGQVITQDGYPMPDFRLWKTGDLISLKWHAA</sequence>
<evidence type="ECO:0000313" key="4">
    <source>
        <dbReference type="Proteomes" id="UP000054558"/>
    </source>
</evidence>
<proteinExistence type="predicted"/>
<reference evidence="3 4" key="1">
    <citation type="journal article" date="2014" name="Nat. Commun.">
        <title>Klebsormidium flaccidum genome reveals primary factors for plant terrestrial adaptation.</title>
        <authorList>
            <person name="Hori K."/>
            <person name="Maruyama F."/>
            <person name="Fujisawa T."/>
            <person name="Togashi T."/>
            <person name="Yamamoto N."/>
            <person name="Seo M."/>
            <person name="Sato S."/>
            <person name="Yamada T."/>
            <person name="Mori H."/>
            <person name="Tajima N."/>
            <person name="Moriyama T."/>
            <person name="Ikeuchi M."/>
            <person name="Watanabe M."/>
            <person name="Wada H."/>
            <person name="Kobayashi K."/>
            <person name="Saito M."/>
            <person name="Masuda T."/>
            <person name="Sasaki-Sekimoto Y."/>
            <person name="Mashiguchi K."/>
            <person name="Awai K."/>
            <person name="Shimojima M."/>
            <person name="Masuda S."/>
            <person name="Iwai M."/>
            <person name="Nobusawa T."/>
            <person name="Narise T."/>
            <person name="Kondo S."/>
            <person name="Saito H."/>
            <person name="Sato R."/>
            <person name="Murakawa M."/>
            <person name="Ihara Y."/>
            <person name="Oshima-Yamada Y."/>
            <person name="Ohtaka K."/>
            <person name="Satoh M."/>
            <person name="Sonobe K."/>
            <person name="Ishii M."/>
            <person name="Ohtani R."/>
            <person name="Kanamori-Sato M."/>
            <person name="Honoki R."/>
            <person name="Miyazaki D."/>
            <person name="Mochizuki H."/>
            <person name="Umetsu J."/>
            <person name="Higashi K."/>
            <person name="Shibata D."/>
            <person name="Kamiya Y."/>
            <person name="Sato N."/>
            <person name="Nakamura Y."/>
            <person name="Tabata S."/>
            <person name="Ida S."/>
            <person name="Kurokawa K."/>
            <person name="Ohta H."/>
        </authorList>
    </citation>
    <scope>NUCLEOTIDE SEQUENCE [LARGE SCALE GENOMIC DNA]</scope>
    <source>
        <strain evidence="3 4">NIES-2285</strain>
    </source>
</reference>